<evidence type="ECO:0000256" key="5">
    <source>
        <dbReference type="PROSITE-ProRule" id="PRU10141"/>
    </source>
</evidence>
<feature type="region of interest" description="Disordered" evidence="6">
    <location>
        <begin position="1"/>
        <end position="26"/>
    </location>
</feature>
<evidence type="ECO:0000256" key="4">
    <source>
        <dbReference type="ARBA" id="ARBA00022840"/>
    </source>
</evidence>
<dbReference type="CDD" id="cd14014">
    <property type="entry name" value="STKc_PknB_like"/>
    <property type="match status" value="1"/>
</dbReference>
<dbReference type="Gene3D" id="1.10.510.10">
    <property type="entry name" value="Transferase(Phosphotransferase) domain 1"/>
    <property type="match status" value="1"/>
</dbReference>
<dbReference type="Proteomes" id="UP000806528">
    <property type="component" value="Unassembled WGS sequence"/>
</dbReference>
<keyword evidence="7" id="KW-1133">Transmembrane helix</keyword>
<dbReference type="InterPro" id="IPR017441">
    <property type="entry name" value="Protein_kinase_ATP_BS"/>
</dbReference>
<keyword evidence="7" id="KW-0472">Membrane</keyword>
<dbReference type="PANTHER" id="PTHR43289">
    <property type="entry name" value="MITOGEN-ACTIVATED PROTEIN KINASE KINASE KINASE 20-RELATED"/>
    <property type="match status" value="1"/>
</dbReference>
<reference evidence="9 10" key="1">
    <citation type="submission" date="2020-09" db="EMBL/GenBank/DDBJ databases">
        <title>Diversity and distribution of actinomycetes associated with coral in the coast of Hainan.</title>
        <authorList>
            <person name="Li F."/>
        </authorList>
    </citation>
    <scope>NUCLEOTIDE SEQUENCE [LARGE SCALE GENOMIC DNA]</scope>
    <source>
        <strain evidence="9 10">HNM0947</strain>
    </source>
</reference>
<keyword evidence="9" id="KW-0723">Serine/threonine-protein kinase</keyword>
<dbReference type="Gene3D" id="3.30.200.20">
    <property type="entry name" value="Phosphorylase Kinase, domain 1"/>
    <property type="match status" value="1"/>
</dbReference>
<feature type="domain" description="Protein kinase" evidence="8">
    <location>
        <begin position="31"/>
        <end position="292"/>
    </location>
</feature>
<keyword evidence="7" id="KW-0812">Transmembrane</keyword>
<dbReference type="EMBL" id="JADBGI010000008">
    <property type="protein sequence ID" value="MBE2999279.1"/>
    <property type="molecule type" value="Genomic_DNA"/>
</dbReference>
<dbReference type="PROSITE" id="PS00108">
    <property type="entry name" value="PROTEIN_KINASE_ST"/>
    <property type="match status" value="1"/>
</dbReference>
<keyword evidence="3 9" id="KW-0418">Kinase</keyword>
<accession>A0ABR9P602</accession>
<dbReference type="SUPFAM" id="SSF56112">
    <property type="entry name" value="Protein kinase-like (PK-like)"/>
    <property type="match status" value="1"/>
</dbReference>
<name>A0ABR9P602_9ACTN</name>
<dbReference type="SMART" id="SM00220">
    <property type="entry name" value="S_TKc"/>
    <property type="match status" value="1"/>
</dbReference>
<evidence type="ECO:0000256" key="3">
    <source>
        <dbReference type="ARBA" id="ARBA00022777"/>
    </source>
</evidence>
<feature type="compositionally biased region" description="Acidic residues" evidence="6">
    <location>
        <begin position="371"/>
        <end position="382"/>
    </location>
</feature>
<dbReference type="PROSITE" id="PS50011">
    <property type="entry name" value="PROTEIN_KINASE_DOM"/>
    <property type="match status" value="1"/>
</dbReference>
<keyword evidence="1" id="KW-0808">Transferase</keyword>
<evidence type="ECO:0000313" key="9">
    <source>
        <dbReference type="EMBL" id="MBE2999279.1"/>
    </source>
</evidence>
<evidence type="ECO:0000256" key="1">
    <source>
        <dbReference type="ARBA" id="ARBA00022679"/>
    </source>
</evidence>
<evidence type="ECO:0000256" key="7">
    <source>
        <dbReference type="SAM" id="Phobius"/>
    </source>
</evidence>
<feature type="binding site" evidence="5">
    <location>
        <position position="59"/>
    </location>
    <ligand>
        <name>ATP</name>
        <dbReference type="ChEBI" id="CHEBI:30616"/>
    </ligand>
</feature>
<dbReference type="PROSITE" id="PS00107">
    <property type="entry name" value="PROTEIN_KINASE_ATP"/>
    <property type="match status" value="1"/>
</dbReference>
<organism evidence="9 10">
    <name type="scientific">Nocardiopsis coralli</name>
    <dbReference type="NCBI Taxonomy" id="2772213"/>
    <lineage>
        <taxon>Bacteria</taxon>
        <taxon>Bacillati</taxon>
        <taxon>Actinomycetota</taxon>
        <taxon>Actinomycetes</taxon>
        <taxon>Streptosporangiales</taxon>
        <taxon>Nocardiopsidaceae</taxon>
        <taxon>Nocardiopsis</taxon>
    </lineage>
</organism>
<feature type="region of interest" description="Disordered" evidence="6">
    <location>
        <begin position="604"/>
        <end position="635"/>
    </location>
</feature>
<dbReference type="Pfam" id="PF00069">
    <property type="entry name" value="Pkinase"/>
    <property type="match status" value="1"/>
</dbReference>
<sequence>MSSHNPPFARDRLPDGVKGPGPDDPDRIGAYEVVGRIGAGGMGAVYAGLTAEGACAAVKVIHPQYATDPEFRSRFAREVDLVSRVRATCAPGFMGADVHASTPWLATEYVPGLTLRQYVRTHGPLTGGVLTALAAGLAEALVAIHAVGVVHRDLKPGNVILAPDGPKVLDFGIARAAEETALTATGGLVGTPGWVAPERYLGQDATGRSDMFAWGGLVAFAATGRDPFGRGAVDAVTHRARHEEPDLDGVPDDLLPLVRRSLAKEEAERPAAEQALAELTEGWNATRVQPVVAEQPTEVVPALLASEWRGMSAPAARRVRRGPHPLVWAGAAVVLVAALVAGLLYVRPGLLPGGGGDEPEPGPGGDGGNTAEDDTLAVESDPENGAAVVSEAVELIESADSGEAVHQFTGVPPANYHTTYRFTSDPEPVRETASQQGPTDHERLEVGEDPDPADFLYRVIPQHDTIAGDAQWFRDPSRDEGYLGGDNFYKDFETVAEADDLTYEGEQEVTSGDEPEVEGMDMDLSGRSGHYYTGTFTEGRAIDAEGAEVEEEVEFGLWIDDEGYPLRYERIMESGGPDEAVPELDIPADAMGEQVFFVQFGEPVEIEVPDESEVGEPPESGIPGGEGAPETEETP</sequence>
<evidence type="ECO:0000256" key="6">
    <source>
        <dbReference type="SAM" id="MobiDB-lite"/>
    </source>
</evidence>
<dbReference type="InterPro" id="IPR011009">
    <property type="entry name" value="Kinase-like_dom_sf"/>
</dbReference>
<feature type="compositionally biased region" description="Acidic residues" evidence="6">
    <location>
        <begin position="604"/>
        <end position="616"/>
    </location>
</feature>
<dbReference type="InterPro" id="IPR008271">
    <property type="entry name" value="Ser/Thr_kinase_AS"/>
</dbReference>
<protein>
    <submittedName>
        <fullName evidence="9">Serine/threonine protein kinase</fullName>
    </submittedName>
</protein>
<evidence type="ECO:0000313" key="10">
    <source>
        <dbReference type="Proteomes" id="UP000806528"/>
    </source>
</evidence>
<evidence type="ECO:0000256" key="2">
    <source>
        <dbReference type="ARBA" id="ARBA00022741"/>
    </source>
</evidence>
<comment type="caution">
    <text evidence="9">The sequence shown here is derived from an EMBL/GenBank/DDBJ whole genome shotgun (WGS) entry which is preliminary data.</text>
</comment>
<feature type="transmembrane region" description="Helical" evidence="7">
    <location>
        <begin position="326"/>
        <end position="346"/>
    </location>
</feature>
<feature type="region of interest" description="Disordered" evidence="6">
    <location>
        <begin position="354"/>
        <end position="384"/>
    </location>
</feature>
<proteinExistence type="predicted"/>
<keyword evidence="2 5" id="KW-0547">Nucleotide-binding</keyword>
<evidence type="ECO:0000259" key="8">
    <source>
        <dbReference type="PROSITE" id="PS50011"/>
    </source>
</evidence>
<dbReference type="RefSeq" id="WP_193121903.1">
    <property type="nucleotide sequence ID" value="NZ_JADBGI010000008.1"/>
</dbReference>
<keyword evidence="10" id="KW-1185">Reference proteome</keyword>
<keyword evidence="4 5" id="KW-0067">ATP-binding</keyword>
<gene>
    <name evidence="9" type="ORF">IDM40_11260</name>
</gene>
<dbReference type="GO" id="GO:0004674">
    <property type="term" value="F:protein serine/threonine kinase activity"/>
    <property type="evidence" value="ECO:0007669"/>
    <property type="project" value="UniProtKB-KW"/>
</dbReference>
<feature type="region of interest" description="Disordered" evidence="6">
    <location>
        <begin position="421"/>
        <end position="447"/>
    </location>
</feature>
<dbReference type="InterPro" id="IPR000719">
    <property type="entry name" value="Prot_kinase_dom"/>
</dbReference>
<dbReference type="PANTHER" id="PTHR43289:SF34">
    <property type="entry name" value="SERINE_THREONINE-PROTEIN KINASE YBDM-RELATED"/>
    <property type="match status" value="1"/>
</dbReference>